<feature type="transmembrane region" description="Helical" evidence="1">
    <location>
        <begin position="76"/>
        <end position="94"/>
    </location>
</feature>
<keyword evidence="1" id="KW-1133">Transmembrane helix</keyword>
<organism evidence="3 4">
    <name type="scientific">Halalkalibacter wakoensis JCM 9140</name>
    <dbReference type="NCBI Taxonomy" id="1236970"/>
    <lineage>
        <taxon>Bacteria</taxon>
        <taxon>Bacillati</taxon>
        <taxon>Bacillota</taxon>
        <taxon>Bacilli</taxon>
        <taxon>Bacillales</taxon>
        <taxon>Bacillaceae</taxon>
        <taxon>Halalkalibacter</taxon>
    </lineage>
</organism>
<name>W4Q5B7_9BACI</name>
<evidence type="ECO:0000313" key="3">
    <source>
        <dbReference type="EMBL" id="GAE27192.1"/>
    </source>
</evidence>
<feature type="transmembrane region" description="Helical" evidence="1">
    <location>
        <begin position="51"/>
        <end position="69"/>
    </location>
</feature>
<dbReference type="EMBL" id="BAUT01000042">
    <property type="protein sequence ID" value="GAE27192.1"/>
    <property type="molecule type" value="Genomic_DNA"/>
</dbReference>
<dbReference type="Proteomes" id="UP000018890">
    <property type="component" value="Unassembled WGS sequence"/>
</dbReference>
<keyword evidence="1" id="KW-0472">Membrane</keyword>
<reference evidence="3" key="1">
    <citation type="journal article" date="2014" name="Genome Announc.">
        <title>Draft Genome Sequences of Three Alkaliphilic Bacillus Strains, Bacillus wakoensis JCM 9140T, Bacillus akibai JCM 9157T, and Bacillus hemicellulosilyticus JCM 9152T.</title>
        <authorList>
            <person name="Yuki M."/>
            <person name="Oshima K."/>
            <person name="Suda W."/>
            <person name="Oshida Y."/>
            <person name="Kitamura K."/>
            <person name="Iida T."/>
            <person name="Hattori M."/>
            <person name="Ohkuma M."/>
        </authorList>
    </citation>
    <scope>NUCLEOTIDE SEQUENCE [LARGE SCALE GENOMIC DNA]</scope>
    <source>
        <strain evidence="3">JCM 9140</strain>
    </source>
</reference>
<proteinExistence type="predicted"/>
<evidence type="ECO:0000313" key="4">
    <source>
        <dbReference type="Proteomes" id="UP000018890"/>
    </source>
</evidence>
<dbReference type="STRING" id="1236970.JCM9140_3316"/>
<accession>W4Q5B7</accession>
<evidence type="ECO:0000259" key="2">
    <source>
        <dbReference type="Pfam" id="PF07331"/>
    </source>
</evidence>
<dbReference type="AlphaFoldDB" id="W4Q5B7"/>
<gene>
    <name evidence="3" type="ORF">JCM9140_3316</name>
</gene>
<feature type="domain" description="DUF1468" evidence="2">
    <location>
        <begin position="31"/>
        <end position="103"/>
    </location>
</feature>
<protein>
    <recommendedName>
        <fullName evidence="2">DUF1468 domain-containing protein</fullName>
    </recommendedName>
</protein>
<sequence>MISKVRDLISQRAELKKLKVREYVKEVFIEYKLVFITLLNFFLYIFLMQYIGFIITTIIFIIVTAIIIGPKKKKDLLVATIVSVVITVSTYIFFQNVLYVRFPSGLFF</sequence>
<dbReference type="InterPro" id="IPR009936">
    <property type="entry name" value="DUF1468"/>
</dbReference>
<keyword evidence="4" id="KW-1185">Reference proteome</keyword>
<keyword evidence="1" id="KW-0812">Transmembrane</keyword>
<dbReference type="Pfam" id="PF07331">
    <property type="entry name" value="TctB"/>
    <property type="match status" value="1"/>
</dbReference>
<comment type="caution">
    <text evidence="3">The sequence shown here is derived from an EMBL/GenBank/DDBJ whole genome shotgun (WGS) entry which is preliminary data.</text>
</comment>
<evidence type="ECO:0000256" key="1">
    <source>
        <dbReference type="SAM" id="Phobius"/>
    </source>
</evidence>
<feature type="transmembrane region" description="Helical" evidence="1">
    <location>
        <begin position="27"/>
        <end position="45"/>
    </location>
</feature>